<dbReference type="Pfam" id="PF13561">
    <property type="entry name" value="adh_short_C2"/>
    <property type="match status" value="1"/>
</dbReference>
<dbReference type="PANTHER" id="PTHR42760">
    <property type="entry name" value="SHORT-CHAIN DEHYDROGENASES/REDUCTASES FAMILY MEMBER"/>
    <property type="match status" value="1"/>
</dbReference>
<dbReference type="EMBL" id="PDVP01000002">
    <property type="protein sequence ID" value="PHP67929.1"/>
    <property type="molecule type" value="Genomic_DNA"/>
</dbReference>
<dbReference type="PANTHER" id="PTHR42760:SF124">
    <property type="entry name" value="SHORT-CHAIN DEHYDROGENASE_REDUCTASE"/>
    <property type="match status" value="1"/>
</dbReference>
<dbReference type="PRINTS" id="PR00081">
    <property type="entry name" value="GDHRDH"/>
</dbReference>
<evidence type="ECO:0000256" key="1">
    <source>
        <dbReference type="ARBA" id="ARBA00006484"/>
    </source>
</evidence>
<gene>
    <name evidence="2" type="ORF">CSC94_04405</name>
</gene>
<dbReference type="SUPFAM" id="SSF51735">
    <property type="entry name" value="NAD(P)-binding Rossmann-fold domains"/>
    <property type="match status" value="1"/>
</dbReference>
<keyword evidence="3" id="KW-1185">Reference proteome</keyword>
<dbReference type="GO" id="GO:0016616">
    <property type="term" value="F:oxidoreductase activity, acting on the CH-OH group of donors, NAD or NADP as acceptor"/>
    <property type="evidence" value="ECO:0007669"/>
    <property type="project" value="TreeGrafter"/>
</dbReference>
<evidence type="ECO:0000313" key="3">
    <source>
        <dbReference type="Proteomes" id="UP000221168"/>
    </source>
</evidence>
<accession>A0A2G1QR21</accession>
<dbReference type="InterPro" id="IPR002347">
    <property type="entry name" value="SDR_fam"/>
</dbReference>
<sequence length="258" mass="26747">MTPSMQAASIFSVENRVAFVTGAGAGLGREMALVLAANGARLACFDMDAAALAETVSMIGAETLTFAGDVRDADALADAIARTVARHGRLDIAVANAGVSDRPGAVLHETDPADWQTVIDINLNGVFNTCRPALAQMSAQRSGKLITVASMWGLAGPAGLFPRPAYSASKGAVVNLTRELALEYAAHNIQVNAICPGFFRTAGRPRDEDTARRFAAYTPMGRIAGAGEIMGTTLYLASSASDFVTGTTLVIDGGVLAR</sequence>
<comment type="caution">
    <text evidence="2">The sequence shown here is derived from an EMBL/GenBank/DDBJ whole genome shotgun (WGS) entry which is preliminary data.</text>
</comment>
<dbReference type="InterPro" id="IPR036291">
    <property type="entry name" value="NAD(P)-bd_dom_sf"/>
</dbReference>
<dbReference type="FunFam" id="3.40.50.720:FF:000084">
    <property type="entry name" value="Short-chain dehydrogenase reductase"/>
    <property type="match status" value="1"/>
</dbReference>
<dbReference type="PRINTS" id="PR00080">
    <property type="entry name" value="SDRFAMILY"/>
</dbReference>
<dbReference type="Proteomes" id="UP000221168">
    <property type="component" value="Unassembled WGS sequence"/>
</dbReference>
<dbReference type="AlphaFoldDB" id="A0A2G1QR21"/>
<dbReference type="Gene3D" id="3.40.50.720">
    <property type="entry name" value="NAD(P)-binding Rossmann-like Domain"/>
    <property type="match status" value="1"/>
</dbReference>
<evidence type="ECO:0000313" key="2">
    <source>
        <dbReference type="EMBL" id="PHP67929.1"/>
    </source>
</evidence>
<name>A0A2G1QR21_9HYPH</name>
<comment type="similarity">
    <text evidence="1">Belongs to the short-chain dehydrogenases/reductases (SDR) family.</text>
</comment>
<reference evidence="2 3" key="1">
    <citation type="submission" date="2017-10" db="EMBL/GenBank/DDBJ databases">
        <title>Sedimentibacterium mangrovi gen. nov., sp. nov., a novel member of family Phyllobacteriacea isolated from mangrove sediment.</title>
        <authorList>
            <person name="Liao H."/>
            <person name="Tian Y."/>
        </authorList>
    </citation>
    <scope>NUCLEOTIDE SEQUENCE [LARGE SCALE GENOMIC DNA]</scope>
    <source>
        <strain evidence="2 3">X9-2-2</strain>
    </source>
</reference>
<protein>
    <submittedName>
        <fullName evidence="2">3-oxoacyl-ACP reductase</fullName>
    </submittedName>
</protein>
<dbReference type="OrthoDB" id="9804774at2"/>
<organism evidence="2 3">
    <name type="scientific">Zhengella mangrovi</name>
    <dbReference type="NCBI Taxonomy" id="1982044"/>
    <lineage>
        <taxon>Bacteria</taxon>
        <taxon>Pseudomonadati</taxon>
        <taxon>Pseudomonadota</taxon>
        <taxon>Alphaproteobacteria</taxon>
        <taxon>Hyphomicrobiales</taxon>
        <taxon>Notoacmeibacteraceae</taxon>
        <taxon>Zhengella</taxon>
    </lineage>
</organism>
<proteinExistence type="inferred from homology"/>